<evidence type="ECO:0000313" key="2">
    <source>
        <dbReference type="EMBL" id="GFP58365.1"/>
    </source>
</evidence>
<evidence type="ECO:0000313" key="3">
    <source>
        <dbReference type="Proteomes" id="UP000517252"/>
    </source>
</evidence>
<dbReference type="Proteomes" id="UP000517252">
    <property type="component" value="Unassembled WGS sequence"/>
</dbReference>
<proteinExistence type="predicted"/>
<reference evidence="2 3" key="1">
    <citation type="submission" date="2020-07" db="EMBL/GenBank/DDBJ databases">
        <title>Trichoderma asperellum IC-1 whole genome shotgun sequence.</title>
        <authorList>
            <person name="Kanamasa S."/>
            <person name="Takahashi H."/>
        </authorList>
    </citation>
    <scope>NUCLEOTIDE SEQUENCE [LARGE SCALE GENOMIC DNA]</scope>
    <source>
        <strain evidence="2 3">IC-1</strain>
    </source>
</reference>
<protein>
    <submittedName>
        <fullName evidence="2">Uncharacterized protein</fullName>
    </submittedName>
</protein>
<accession>A0A6V8R2F5</accession>
<comment type="caution">
    <text evidence="2">The sequence shown here is derived from an EMBL/GenBank/DDBJ whole genome shotgun (WGS) entry which is preliminary data.</text>
</comment>
<feature type="region of interest" description="Disordered" evidence="1">
    <location>
        <begin position="41"/>
        <end position="62"/>
    </location>
</feature>
<name>A0A6V8R2F5_TRIAP</name>
<dbReference type="OrthoDB" id="10682334at2759"/>
<organism evidence="2 3">
    <name type="scientific">Trichoderma asperellum</name>
    <name type="common">Filamentous fungus</name>
    <dbReference type="NCBI Taxonomy" id="101201"/>
    <lineage>
        <taxon>Eukaryota</taxon>
        <taxon>Fungi</taxon>
        <taxon>Dikarya</taxon>
        <taxon>Ascomycota</taxon>
        <taxon>Pezizomycotina</taxon>
        <taxon>Sordariomycetes</taxon>
        <taxon>Hypocreomycetidae</taxon>
        <taxon>Hypocreales</taxon>
        <taxon>Hypocreaceae</taxon>
        <taxon>Trichoderma</taxon>
    </lineage>
</organism>
<evidence type="ECO:0000256" key="1">
    <source>
        <dbReference type="SAM" id="MobiDB-lite"/>
    </source>
</evidence>
<dbReference type="AlphaFoldDB" id="A0A6V8R2F5"/>
<gene>
    <name evidence="2" type="ORF">TASIC1_0010017600</name>
</gene>
<dbReference type="EMBL" id="BLZH01000010">
    <property type="protein sequence ID" value="GFP58365.1"/>
    <property type="molecule type" value="Genomic_DNA"/>
</dbReference>
<sequence>MTAEQNGPPFHRCTIQWLAIPQRRCQARGIALPIARQAQINGARPTTLPSRSAKDRQRVGDNQYRQQDACPARATHGAWPGPSKTLGGCELQPAMSGSGITDAISPAGRANGSRARRPSLVRGLDPRQYGKPWDVAHTPAPWPRFLSPRDVRYALAALDGTAWPTYLLVLS</sequence>